<feature type="domain" description="RsdA/BaiN/AoA(So)-like insert" evidence="5">
    <location>
        <begin position="194"/>
        <end position="355"/>
    </location>
</feature>
<dbReference type="Gene3D" id="1.10.8.260">
    <property type="entry name" value="HI0933 insert domain-like"/>
    <property type="match status" value="1"/>
</dbReference>
<dbReference type="Gene3D" id="3.50.50.60">
    <property type="entry name" value="FAD/NAD(P)-binding domain"/>
    <property type="match status" value="1"/>
</dbReference>
<dbReference type="AlphaFoldDB" id="A0AAX2A5R7"/>
<dbReference type="InterPro" id="IPR023166">
    <property type="entry name" value="BaiN-like_dom_sf"/>
</dbReference>
<dbReference type="InterPro" id="IPR055178">
    <property type="entry name" value="RsdA/BaiN/AoA(So)-like_dom"/>
</dbReference>
<reference evidence="6 8" key="2">
    <citation type="submission" date="2018-07" db="EMBL/GenBank/DDBJ databases">
        <title>Complete genome of the Arcobacter bivalviorum type strain LMG 26154.</title>
        <authorList>
            <person name="Miller W.G."/>
            <person name="Yee E."/>
            <person name="Bono J.L."/>
        </authorList>
    </citation>
    <scope>NUCLEOTIDE SEQUENCE [LARGE SCALE GENOMIC DNA]</scope>
    <source>
        <strain evidence="6 8">LMG 26154</strain>
    </source>
</reference>
<dbReference type="Pfam" id="PF03486">
    <property type="entry name" value="HI0933_like"/>
    <property type="match status" value="1"/>
</dbReference>
<evidence type="ECO:0000256" key="2">
    <source>
        <dbReference type="ARBA" id="ARBA00022630"/>
    </source>
</evidence>
<organism evidence="7 9">
    <name type="scientific">Halarcobacter bivalviorum</name>
    <dbReference type="NCBI Taxonomy" id="663364"/>
    <lineage>
        <taxon>Bacteria</taxon>
        <taxon>Pseudomonadati</taxon>
        <taxon>Campylobacterota</taxon>
        <taxon>Epsilonproteobacteria</taxon>
        <taxon>Campylobacterales</taxon>
        <taxon>Arcobacteraceae</taxon>
        <taxon>Halarcobacter</taxon>
    </lineage>
</organism>
<gene>
    <name evidence="6" type="ORF">ABIV_1994</name>
    <name evidence="7" type="ORF">CRV05_11605</name>
</gene>
<dbReference type="RefSeq" id="WP_114839781.1">
    <property type="nucleotide sequence ID" value="NZ_CP031217.1"/>
</dbReference>
<evidence type="ECO:0000313" key="7">
    <source>
        <dbReference type="EMBL" id="RXK09219.1"/>
    </source>
</evidence>
<dbReference type="EMBL" id="CP031217">
    <property type="protein sequence ID" value="AXH12971.1"/>
    <property type="molecule type" value="Genomic_DNA"/>
</dbReference>
<accession>A0AAX2A5R7</accession>
<evidence type="ECO:0000256" key="3">
    <source>
        <dbReference type="ARBA" id="ARBA00022827"/>
    </source>
</evidence>
<comment type="cofactor">
    <cofactor evidence="1">
        <name>FAD</name>
        <dbReference type="ChEBI" id="CHEBI:57692"/>
    </cofactor>
</comment>
<dbReference type="Pfam" id="PF22780">
    <property type="entry name" value="HI0933_like_1st"/>
    <property type="match status" value="1"/>
</dbReference>
<dbReference type="PRINTS" id="PR00368">
    <property type="entry name" value="FADPNR"/>
</dbReference>
<dbReference type="NCBIfam" id="TIGR00275">
    <property type="entry name" value="aminoacetone oxidase family FAD-binding enzyme"/>
    <property type="match status" value="1"/>
</dbReference>
<keyword evidence="3" id="KW-0274">FAD</keyword>
<keyword evidence="9" id="KW-1185">Reference proteome</keyword>
<dbReference type="SUPFAM" id="SSF160996">
    <property type="entry name" value="HI0933 insert domain-like"/>
    <property type="match status" value="1"/>
</dbReference>
<evidence type="ECO:0000259" key="5">
    <source>
        <dbReference type="Pfam" id="PF22780"/>
    </source>
</evidence>
<evidence type="ECO:0000256" key="1">
    <source>
        <dbReference type="ARBA" id="ARBA00001974"/>
    </source>
</evidence>
<dbReference type="Gene3D" id="2.40.30.10">
    <property type="entry name" value="Translation factors"/>
    <property type="match status" value="1"/>
</dbReference>
<protein>
    <submittedName>
        <fullName evidence="7">Aminoacetone oxidase family FAD-binding enzyme</fullName>
    </submittedName>
    <submittedName>
        <fullName evidence="6">Flavoprotein, HI0933 family</fullName>
    </submittedName>
</protein>
<evidence type="ECO:0000313" key="8">
    <source>
        <dbReference type="Proteomes" id="UP000253850"/>
    </source>
</evidence>
<keyword evidence="2" id="KW-0285">Flavoprotein</keyword>
<dbReference type="SUPFAM" id="SSF51905">
    <property type="entry name" value="FAD/NAD(P)-binding domain"/>
    <property type="match status" value="1"/>
</dbReference>
<evidence type="ECO:0000259" key="4">
    <source>
        <dbReference type="Pfam" id="PF03486"/>
    </source>
</evidence>
<dbReference type="PANTHER" id="PTHR42887:SF2">
    <property type="entry name" value="OS12G0638800 PROTEIN"/>
    <property type="match status" value="1"/>
</dbReference>
<evidence type="ECO:0000313" key="9">
    <source>
        <dbReference type="Proteomes" id="UP000289193"/>
    </source>
</evidence>
<dbReference type="PANTHER" id="PTHR42887">
    <property type="entry name" value="OS12G0638800 PROTEIN"/>
    <property type="match status" value="1"/>
</dbReference>
<dbReference type="InterPro" id="IPR036188">
    <property type="entry name" value="FAD/NAD-bd_sf"/>
</dbReference>
<dbReference type="InterPro" id="IPR057661">
    <property type="entry name" value="RsdA/BaiN/AoA(So)_Rossmann"/>
</dbReference>
<reference evidence="7 9" key="1">
    <citation type="submission" date="2017-10" db="EMBL/GenBank/DDBJ databases">
        <title>Genomics of the genus Arcobacter.</title>
        <authorList>
            <person name="Perez-Cataluna A."/>
            <person name="Figueras M.J."/>
        </authorList>
    </citation>
    <scope>NUCLEOTIDE SEQUENCE [LARGE SCALE GENOMIC DNA]</scope>
    <source>
        <strain evidence="7 9">CECT 7835</strain>
    </source>
</reference>
<dbReference type="Proteomes" id="UP000289193">
    <property type="component" value="Unassembled WGS sequence"/>
</dbReference>
<sequence>MKESYDLVVIGAGAAGMIAAIVAARNSLDVIILEQQEKLGPKLKATGGGRCNLTNTLSNEDFMNSFGKNGKFMYEALRDFNYEDLISFLGNIGVETHIPDGFKVFPVTHNSSTIINALEQELINVGVEIAYLTKADDIIFEENLVKEILTSKGKIKTSKVVVATGGLGYPKLGANGDGYTFAKTSGHKVTSLHPAMIPLLTKDTWVAQCRADTIAKAQLRVDIKKYKNLKKTGDLIFTTKGIRGPVVLDFSREITPLLEKYKEVPILINMLKGMNEEELFSYIKKRTSENIDFNILQTLETLLPQSVIKELCLLVEADCELKFKDLKGEVRQNLVKILVNTPLTINGHLGFERAMITRGGISLKQIDPKTMQSKLVKGLYFCGEVVDLDGPCGGYNLQWSFASGNLAGKLLD</sequence>
<name>A0AAX2A5R7_9BACT</name>
<dbReference type="EMBL" id="PDKM01000007">
    <property type="protein sequence ID" value="RXK09219.1"/>
    <property type="molecule type" value="Genomic_DNA"/>
</dbReference>
<evidence type="ECO:0000313" key="6">
    <source>
        <dbReference type="EMBL" id="AXH12971.1"/>
    </source>
</evidence>
<feature type="domain" description="RsdA/BaiN/AoA(So)-like Rossmann fold-like" evidence="4">
    <location>
        <begin position="6"/>
        <end position="409"/>
    </location>
</feature>
<dbReference type="KEGG" id="hbv:ABIV_1994"/>
<dbReference type="Proteomes" id="UP000253850">
    <property type="component" value="Chromosome"/>
</dbReference>
<proteinExistence type="predicted"/>
<dbReference type="PRINTS" id="PR00411">
    <property type="entry name" value="PNDRDTASEI"/>
</dbReference>
<dbReference type="InterPro" id="IPR004792">
    <property type="entry name" value="BaiN-like"/>
</dbReference>